<keyword evidence="1" id="KW-0812">Transmembrane</keyword>
<organism evidence="2 3">
    <name type="scientific">Pseudoduganella aquatica</name>
    <dbReference type="NCBI Taxonomy" id="2660641"/>
    <lineage>
        <taxon>Bacteria</taxon>
        <taxon>Pseudomonadati</taxon>
        <taxon>Pseudomonadota</taxon>
        <taxon>Betaproteobacteria</taxon>
        <taxon>Burkholderiales</taxon>
        <taxon>Oxalobacteraceae</taxon>
        <taxon>Telluria group</taxon>
        <taxon>Pseudoduganella</taxon>
    </lineage>
</organism>
<sequence>MSASIVRKYKLWFVWQDEEHQQWLEQMAREGLHLRDTNAIGMHTFVRGAPADMVYRWDVRKGTPDYLQLFRDAGWEHVASTVGWHCWRKARQPGATPEIFTDTAGKLARNGRILLPLGLALIAQVPMIASHRNYLAALAGQDAAFQGTALAALWVGAAAALLCLFGCIKLGLRMAALKRL</sequence>
<dbReference type="Pfam" id="PF11193">
    <property type="entry name" value="DUF2812"/>
    <property type="match status" value="1"/>
</dbReference>
<dbReference type="AlphaFoldDB" id="A0A7X4H781"/>
<protein>
    <submittedName>
        <fullName evidence="2">DUF2812 domain-containing protein</fullName>
    </submittedName>
</protein>
<dbReference type="Proteomes" id="UP000450676">
    <property type="component" value="Unassembled WGS sequence"/>
</dbReference>
<dbReference type="EMBL" id="WWCU01000001">
    <property type="protein sequence ID" value="MYN05999.1"/>
    <property type="molecule type" value="Genomic_DNA"/>
</dbReference>
<reference evidence="2 3" key="1">
    <citation type="submission" date="2019-12" db="EMBL/GenBank/DDBJ databases">
        <title>Novel species isolated from a subtropical stream in China.</title>
        <authorList>
            <person name="Lu H."/>
        </authorList>
    </citation>
    <scope>NUCLEOTIDE SEQUENCE [LARGE SCALE GENOMIC DNA]</scope>
    <source>
        <strain evidence="2 3">FT127W</strain>
    </source>
</reference>
<comment type="caution">
    <text evidence="2">The sequence shown here is derived from an EMBL/GenBank/DDBJ whole genome shotgun (WGS) entry which is preliminary data.</text>
</comment>
<keyword evidence="1" id="KW-1133">Transmembrane helix</keyword>
<feature type="transmembrane region" description="Helical" evidence="1">
    <location>
        <begin position="151"/>
        <end position="172"/>
    </location>
</feature>
<gene>
    <name evidence="2" type="ORF">GTP77_01460</name>
</gene>
<evidence type="ECO:0000313" key="2">
    <source>
        <dbReference type="EMBL" id="MYN05999.1"/>
    </source>
</evidence>
<proteinExistence type="predicted"/>
<keyword evidence="1" id="KW-0472">Membrane</keyword>
<evidence type="ECO:0000313" key="3">
    <source>
        <dbReference type="Proteomes" id="UP000450676"/>
    </source>
</evidence>
<accession>A0A7X4H781</accession>
<keyword evidence="3" id="KW-1185">Reference proteome</keyword>
<dbReference type="InterPro" id="IPR021359">
    <property type="entry name" value="DUF2812"/>
</dbReference>
<evidence type="ECO:0000256" key="1">
    <source>
        <dbReference type="SAM" id="Phobius"/>
    </source>
</evidence>
<feature type="transmembrane region" description="Helical" evidence="1">
    <location>
        <begin position="113"/>
        <end position="131"/>
    </location>
</feature>
<name>A0A7X4H781_9BURK</name>
<dbReference type="RefSeq" id="WP_161070376.1">
    <property type="nucleotide sequence ID" value="NZ_WWCU01000001.1"/>
</dbReference>